<reference evidence="2 3" key="1">
    <citation type="submission" date="2019-02" db="EMBL/GenBank/DDBJ databases">
        <title>Deep-cultivation of Planctomycetes and their phenomic and genomic characterization uncovers novel biology.</title>
        <authorList>
            <person name="Wiegand S."/>
            <person name="Jogler M."/>
            <person name="Boedeker C."/>
            <person name="Pinto D."/>
            <person name="Vollmers J."/>
            <person name="Rivas-Marin E."/>
            <person name="Kohn T."/>
            <person name="Peeters S.H."/>
            <person name="Heuer A."/>
            <person name="Rast P."/>
            <person name="Oberbeckmann S."/>
            <person name="Bunk B."/>
            <person name="Jeske O."/>
            <person name="Meyerdierks A."/>
            <person name="Storesund J.E."/>
            <person name="Kallscheuer N."/>
            <person name="Luecker S."/>
            <person name="Lage O.M."/>
            <person name="Pohl T."/>
            <person name="Merkel B.J."/>
            <person name="Hornburger P."/>
            <person name="Mueller R.-W."/>
            <person name="Bruemmer F."/>
            <person name="Labrenz M."/>
            <person name="Spormann A.M."/>
            <person name="Op Den Camp H."/>
            <person name="Overmann J."/>
            <person name="Amann R."/>
            <person name="Jetten M.S.M."/>
            <person name="Mascher T."/>
            <person name="Medema M.H."/>
            <person name="Devos D.P."/>
            <person name="Kaster A.-K."/>
            <person name="Ovreas L."/>
            <person name="Rohde M."/>
            <person name="Galperin M.Y."/>
            <person name="Jogler C."/>
        </authorList>
    </citation>
    <scope>NUCLEOTIDE SEQUENCE [LARGE SCALE GENOMIC DNA]</scope>
    <source>
        <strain evidence="2 3">Pla22</strain>
    </source>
</reference>
<evidence type="ECO:0000313" key="2">
    <source>
        <dbReference type="EMBL" id="TWT50728.1"/>
    </source>
</evidence>
<evidence type="ECO:0000256" key="1">
    <source>
        <dbReference type="SAM" id="Phobius"/>
    </source>
</evidence>
<dbReference type="RefSeq" id="WP_146515906.1">
    <property type="nucleotide sequence ID" value="NZ_SJPI01000002.1"/>
</dbReference>
<protein>
    <submittedName>
        <fullName evidence="2">Uncharacterized protein</fullName>
    </submittedName>
</protein>
<keyword evidence="1" id="KW-0812">Transmembrane</keyword>
<keyword evidence="3" id="KW-1185">Reference proteome</keyword>
<dbReference type="Proteomes" id="UP000316598">
    <property type="component" value="Unassembled WGS sequence"/>
</dbReference>
<comment type="caution">
    <text evidence="2">The sequence shown here is derived from an EMBL/GenBank/DDBJ whole genome shotgun (WGS) entry which is preliminary data.</text>
</comment>
<organism evidence="2 3">
    <name type="scientific">Rubripirellula amarantea</name>
    <dbReference type="NCBI Taxonomy" id="2527999"/>
    <lineage>
        <taxon>Bacteria</taxon>
        <taxon>Pseudomonadati</taxon>
        <taxon>Planctomycetota</taxon>
        <taxon>Planctomycetia</taxon>
        <taxon>Pirellulales</taxon>
        <taxon>Pirellulaceae</taxon>
        <taxon>Rubripirellula</taxon>
    </lineage>
</organism>
<gene>
    <name evidence="2" type="ORF">Pla22_34710</name>
</gene>
<keyword evidence="1" id="KW-1133">Transmembrane helix</keyword>
<proteinExistence type="predicted"/>
<accession>A0A5C5WIZ8</accession>
<dbReference type="PROSITE" id="PS51257">
    <property type="entry name" value="PROKAR_LIPOPROTEIN"/>
    <property type="match status" value="1"/>
</dbReference>
<dbReference type="EMBL" id="SJPI01000002">
    <property type="protein sequence ID" value="TWT50728.1"/>
    <property type="molecule type" value="Genomic_DNA"/>
</dbReference>
<keyword evidence="1" id="KW-0472">Membrane</keyword>
<name>A0A5C5WIZ8_9BACT</name>
<dbReference type="AlphaFoldDB" id="A0A5C5WIZ8"/>
<evidence type="ECO:0000313" key="3">
    <source>
        <dbReference type="Proteomes" id="UP000316598"/>
    </source>
</evidence>
<feature type="transmembrane region" description="Helical" evidence="1">
    <location>
        <begin position="51"/>
        <end position="71"/>
    </location>
</feature>
<sequence>MRPFDLPSRSLLVTSVAISCIANVVSAHPGHDTAIVSSDHPLHSFVEPAHFIGPVAIASLVLIGIAVATTYRFRRNERNKVAVPVRK</sequence>